<comment type="caution">
    <text evidence="1">The sequence shown here is derived from an EMBL/GenBank/DDBJ whole genome shotgun (WGS) entry which is preliminary data.</text>
</comment>
<dbReference type="RefSeq" id="WP_035232413.1">
    <property type="nucleotide sequence ID" value="NZ_ARXV01000006.1"/>
</dbReference>
<proteinExistence type="predicted"/>
<dbReference type="STRING" id="1177154.Y5S_01831"/>
<evidence type="ECO:0000313" key="1">
    <source>
        <dbReference type="EMBL" id="KGD64923.1"/>
    </source>
</evidence>
<reference evidence="1 2" key="1">
    <citation type="submission" date="2012-09" db="EMBL/GenBank/DDBJ databases">
        <title>Genome Sequence of alkane-degrading Bacterium Alcanivorax sp. 19-m-6.</title>
        <authorList>
            <person name="Lai Q."/>
            <person name="Shao Z."/>
        </authorList>
    </citation>
    <scope>NUCLEOTIDE SEQUENCE [LARGE SCALE GENOMIC DNA]</scope>
    <source>
        <strain evidence="1 2">19-m-6</strain>
    </source>
</reference>
<dbReference type="OrthoDB" id="5614256at2"/>
<accession>A0A095TR94</accession>
<dbReference type="EMBL" id="ARXV01000006">
    <property type="protein sequence ID" value="KGD64923.1"/>
    <property type="molecule type" value="Genomic_DNA"/>
</dbReference>
<dbReference type="eggNOG" id="COG0582">
    <property type="taxonomic scope" value="Bacteria"/>
</dbReference>
<dbReference type="GO" id="GO:0003677">
    <property type="term" value="F:DNA binding"/>
    <property type="evidence" value="ECO:0007669"/>
    <property type="project" value="InterPro"/>
</dbReference>
<dbReference type="AlphaFoldDB" id="A0A095TR94"/>
<sequence length="787" mass="89591">MALKFDPNNPEALLIELVQPRSDWLGMDSIVSLLPRLVKAFEEISQPIDGADAFLEWLGCGSVETKYEELAPNRRGPRGIVGESPQHAGLYKLARKPECSEIRLQVSAYVINTAAVWRKELVPSEKEGFDRRLADAWRALRFLSDSALVKVPKPLNDIEKFERHFARVNEHLDQRQFEGQDTRYLKELHGFFKSYLGEGKFVTYQSDKQKSQRREIQKTGKWTPLDNDVDSEVEGVQGRTVHITLPKQSERVHTQYRRAGNAPEELMNESVLISQRGAALNTERGETPSIGLRKQQPKRAAYRRANSFLPGRWESLNDYERGLVLKALFENKMGSENTRLHVLLILLTGRSLESISETVVVQNRSQVPDNVTTNKPGCIYLVRDDQAWAGFVAEPPERRKLAKKWAPHMEVTNKLFIGPIPDVFWQILRPRVEPVARRARKKDRILFANNLSTESVAEEIAIEIKKINKSTGSRITLKRIQTCVFEGLIHQTTDTVDASLVTGRTLPTGQSANLYYHTRAVETLAADYVDVVNTWLVNLGLSSPSMAPANLDFGLPRVGSPFCVRLEVMRDVVSRLRAQIAEYRKTAYSRANIRRFHNLFTAYAILQVMWSTGFRAVRDPIAHPYEFNERRGFVIIADKVDDNLGHSRLVYLPEVVIDQLRRYETHRQHMKLRLNEVGVEAPIETFFVFLDAKLQSEFATPKRLADEIQWTFPWPLNVSRHTLRGFLRDQGVPGYLVDVFMGHWGVGTEPLAKFSSLDLFEMKNRIVPATAALLDELGFGVEAGLDA</sequence>
<evidence type="ECO:0000313" key="2">
    <source>
        <dbReference type="Proteomes" id="UP000029444"/>
    </source>
</evidence>
<gene>
    <name evidence="1" type="ORF">Y5S_01831</name>
</gene>
<dbReference type="PATRIC" id="fig|1177154.3.peg.1868"/>
<keyword evidence="2" id="KW-1185">Reference proteome</keyword>
<name>A0A095TR94_9GAMM</name>
<organism evidence="1 2">
    <name type="scientific">Alcanivorax nanhaiticus</name>
    <dbReference type="NCBI Taxonomy" id="1177154"/>
    <lineage>
        <taxon>Bacteria</taxon>
        <taxon>Pseudomonadati</taxon>
        <taxon>Pseudomonadota</taxon>
        <taxon>Gammaproteobacteria</taxon>
        <taxon>Oceanospirillales</taxon>
        <taxon>Alcanivoracaceae</taxon>
        <taxon>Alcanivorax</taxon>
    </lineage>
</organism>
<dbReference type="InterPro" id="IPR011010">
    <property type="entry name" value="DNA_brk_join_enz"/>
</dbReference>
<protein>
    <submittedName>
        <fullName evidence="1">Uncharacterized protein</fullName>
    </submittedName>
</protein>
<dbReference type="Proteomes" id="UP000029444">
    <property type="component" value="Unassembled WGS sequence"/>
</dbReference>
<dbReference type="SUPFAM" id="SSF56349">
    <property type="entry name" value="DNA breaking-rejoining enzymes"/>
    <property type="match status" value="1"/>
</dbReference>